<keyword evidence="5" id="KW-1185">Reference proteome</keyword>
<dbReference type="Gene3D" id="3.30.160.20">
    <property type="match status" value="1"/>
</dbReference>
<dbReference type="Proteomes" id="UP000016638">
    <property type="component" value="Unassembled WGS sequence"/>
</dbReference>
<dbReference type="PANTHER" id="PTHR43804:SF6">
    <property type="entry name" value="CLASS I PEPTIDE CHAIN RELEASE FACTOR"/>
    <property type="match status" value="1"/>
</dbReference>
<dbReference type="PANTHER" id="PTHR43804">
    <property type="entry name" value="LD18447P"/>
    <property type="match status" value="1"/>
</dbReference>
<dbReference type="SUPFAM" id="SSF75620">
    <property type="entry name" value="Release factor"/>
    <property type="match status" value="1"/>
</dbReference>
<evidence type="ECO:0000313" key="5">
    <source>
        <dbReference type="Proteomes" id="UP000016638"/>
    </source>
</evidence>
<reference evidence="4 5" key="1">
    <citation type="submission" date="2013-08" db="EMBL/GenBank/DDBJ databases">
        <authorList>
            <person name="Durkin A.S."/>
            <person name="Haft D.R."/>
            <person name="McCorrison J."/>
            <person name="Torralba M."/>
            <person name="Gillis M."/>
            <person name="Haft D.H."/>
            <person name="Methe B."/>
            <person name="Sutton G."/>
            <person name="Nelson K.E."/>
        </authorList>
    </citation>
    <scope>NUCLEOTIDE SEQUENCE [LARGE SCALE GENOMIC DNA]</scope>
    <source>
        <strain evidence="4 5">F0195</strain>
    </source>
</reference>
<sequence length="128" mass="14506">MGESHQRLTHRDYARLARLDGRALAAQCSVETFHASGPGGQGVNTADSAVRMRHVPTGIVVVSREQRSQLQNRQSCLRKIHAELKRRARPPTVRRTTKPTRASVRRRLEGKHARASVKRLRRRPGMDE</sequence>
<organism evidence="4 5">
    <name type="scientific">Olsenella profusa F0195</name>
    <dbReference type="NCBI Taxonomy" id="1125712"/>
    <lineage>
        <taxon>Bacteria</taxon>
        <taxon>Bacillati</taxon>
        <taxon>Actinomycetota</taxon>
        <taxon>Coriobacteriia</taxon>
        <taxon>Coriobacteriales</taxon>
        <taxon>Atopobiaceae</taxon>
        <taxon>Olsenella</taxon>
    </lineage>
</organism>
<dbReference type="STRING" id="1125712.HMPREF1316_1057"/>
<feature type="compositionally biased region" description="Basic residues" evidence="2">
    <location>
        <begin position="95"/>
        <end position="105"/>
    </location>
</feature>
<dbReference type="AlphaFoldDB" id="U2V5N2"/>
<proteinExistence type="inferred from homology"/>
<dbReference type="PROSITE" id="PS00745">
    <property type="entry name" value="RF_PROK_I"/>
    <property type="match status" value="1"/>
</dbReference>
<dbReference type="OrthoDB" id="9815709at2"/>
<dbReference type="GO" id="GO:0003747">
    <property type="term" value="F:translation release factor activity"/>
    <property type="evidence" value="ECO:0007669"/>
    <property type="project" value="InterPro"/>
</dbReference>
<dbReference type="EMBL" id="AWEZ01000006">
    <property type="protein sequence ID" value="ERL10657.1"/>
    <property type="molecule type" value="Genomic_DNA"/>
</dbReference>
<evidence type="ECO:0000259" key="3">
    <source>
        <dbReference type="PROSITE" id="PS00745"/>
    </source>
</evidence>
<dbReference type="InterPro" id="IPR050057">
    <property type="entry name" value="Prokaryotic/Mito_RF"/>
</dbReference>
<dbReference type="Pfam" id="PF00472">
    <property type="entry name" value="RF-1"/>
    <property type="match status" value="1"/>
</dbReference>
<dbReference type="InterPro" id="IPR045853">
    <property type="entry name" value="Pep_chain_release_fac_I_sf"/>
</dbReference>
<comment type="caution">
    <text evidence="4">The sequence shown here is derived from an EMBL/GenBank/DDBJ whole genome shotgun (WGS) entry which is preliminary data.</text>
</comment>
<accession>U2V5N2</accession>
<comment type="similarity">
    <text evidence="1">Belongs to the prokaryotic/mitochondrial release factor family.</text>
</comment>
<feature type="compositionally biased region" description="Basic residues" evidence="2">
    <location>
        <begin position="113"/>
        <end position="128"/>
    </location>
</feature>
<feature type="region of interest" description="Disordered" evidence="2">
    <location>
        <begin position="85"/>
        <end position="128"/>
    </location>
</feature>
<dbReference type="InterPro" id="IPR000352">
    <property type="entry name" value="Pep_chain_release_fac_I"/>
</dbReference>
<evidence type="ECO:0000313" key="4">
    <source>
        <dbReference type="EMBL" id="ERL10657.1"/>
    </source>
</evidence>
<dbReference type="PATRIC" id="fig|1125712.3.peg.108"/>
<protein>
    <submittedName>
        <fullName evidence="4">RF-1 domain protein</fullName>
    </submittedName>
</protein>
<gene>
    <name evidence="4" type="ORF">HMPREF1316_1057</name>
</gene>
<name>U2V5N2_9ACTN</name>
<dbReference type="eggNOG" id="COG1186">
    <property type="taxonomic scope" value="Bacteria"/>
</dbReference>
<feature type="domain" description="Prokaryotic-type class I peptide chain release factors" evidence="3">
    <location>
        <begin position="34"/>
        <end position="50"/>
    </location>
</feature>
<evidence type="ECO:0000256" key="2">
    <source>
        <dbReference type="SAM" id="MobiDB-lite"/>
    </source>
</evidence>
<evidence type="ECO:0000256" key="1">
    <source>
        <dbReference type="ARBA" id="ARBA00010835"/>
    </source>
</evidence>